<keyword evidence="2" id="KW-0456">Lyase</keyword>
<name>A0ABX7M757_9RHOO</name>
<proteinExistence type="predicted"/>
<dbReference type="InterPro" id="IPR036291">
    <property type="entry name" value="NAD(P)-bd_dom_sf"/>
</dbReference>
<gene>
    <name evidence="2" type="primary">rfbG</name>
    <name evidence="2" type="ORF">JY500_12250</name>
</gene>
<organism evidence="2 3">
    <name type="scientific">Niveibacterium microcysteis</name>
    <dbReference type="NCBI Taxonomy" id="2811415"/>
    <lineage>
        <taxon>Bacteria</taxon>
        <taxon>Pseudomonadati</taxon>
        <taxon>Pseudomonadota</taxon>
        <taxon>Betaproteobacteria</taxon>
        <taxon>Rhodocyclales</taxon>
        <taxon>Rhodocyclaceae</taxon>
        <taxon>Niveibacterium</taxon>
    </lineage>
</organism>
<dbReference type="Gene3D" id="3.40.50.720">
    <property type="entry name" value="NAD(P)-binding Rossmann-like Domain"/>
    <property type="match status" value="1"/>
</dbReference>
<accession>A0ABX7M757</accession>
<feature type="domain" description="NAD(P)-binding" evidence="1">
    <location>
        <begin position="10"/>
        <end position="315"/>
    </location>
</feature>
<dbReference type="SUPFAM" id="SSF51735">
    <property type="entry name" value="NAD(P)-binding Rossmann-fold domains"/>
    <property type="match status" value="1"/>
</dbReference>
<dbReference type="Proteomes" id="UP000663570">
    <property type="component" value="Chromosome"/>
</dbReference>
<evidence type="ECO:0000313" key="2">
    <source>
        <dbReference type="EMBL" id="QSI75287.1"/>
    </source>
</evidence>
<reference evidence="2 3" key="1">
    <citation type="submission" date="2021-02" db="EMBL/GenBank/DDBJ databases">
        <title>Niveibacterium changnyeongensis HC41.</title>
        <authorList>
            <person name="Kang M."/>
        </authorList>
    </citation>
    <scope>NUCLEOTIDE SEQUENCE [LARGE SCALE GENOMIC DNA]</scope>
    <source>
        <strain evidence="2 3">HC41</strain>
    </source>
</reference>
<evidence type="ECO:0000259" key="1">
    <source>
        <dbReference type="Pfam" id="PF16363"/>
    </source>
</evidence>
<dbReference type="RefSeq" id="WP_206252691.1">
    <property type="nucleotide sequence ID" value="NZ_CP071060.1"/>
</dbReference>
<sequence length="345" mass="37834">MSVWQNRRVLITGHTGFKGGWLSLWLAQLGARLTGYSLPAPTSPSLYNVGRVSSVFSGEAIADIRDLESVRSTFAACAPEVVFHLAAQPLVRASYADPLGTLSTNVMGLANVLDVARQTESVRAIVVVTSDKCYQNREWDWSYRESDHLGGHDPYSASKAAAEIVTAAWRDSFGGPAIASARAGNVIGGGDWASDRIVPDALHAFSKQETLQLRRPGAVRPWQHVLEPLQGYILLAERLQAGDKVEGAWNFGPDEQDCITVGELCRRLAERQPEPVAIEHGADASLHEAGLLKLDSARARNQLGWHPRWRLDTALDATVEWHRQWLANADMQHTTLEQIAAYQSA</sequence>
<protein>
    <submittedName>
        <fullName evidence="2">CDP-glucose 4,6-dehydratase</fullName>
        <ecNumber evidence="2">4.2.1.45</ecNumber>
    </submittedName>
</protein>
<dbReference type="Pfam" id="PF16363">
    <property type="entry name" value="GDP_Man_Dehyd"/>
    <property type="match status" value="1"/>
</dbReference>
<dbReference type="Gene3D" id="3.90.25.10">
    <property type="entry name" value="UDP-galactose 4-epimerase, domain 1"/>
    <property type="match status" value="1"/>
</dbReference>
<dbReference type="GO" id="GO:0047733">
    <property type="term" value="F:CDP-glucose 4,6-dehydratase activity"/>
    <property type="evidence" value="ECO:0007669"/>
    <property type="project" value="UniProtKB-EC"/>
</dbReference>
<dbReference type="PANTHER" id="PTHR43000">
    <property type="entry name" value="DTDP-D-GLUCOSE 4,6-DEHYDRATASE-RELATED"/>
    <property type="match status" value="1"/>
</dbReference>
<dbReference type="EMBL" id="CP071060">
    <property type="protein sequence ID" value="QSI75287.1"/>
    <property type="molecule type" value="Genomic_DNA"/>
</dbReference>
<evidence type="ECO:0000313" key="3">
    <source>
        <dbReference type="Proteomes" id="UP000663570"/>
    </source>
</evidence>
<dbReference type="InterPro" id="IPR013445">
    <property type="entry name" value="CDP_4_6_deHydtase"/>
</dbReference>
<dbReference type="NCBIfam" id="TIGR02622">
    <property type="entry name" value="CDP_4_6_dhtase"/>
    <property type="match status" value="1"/>
</dbReference>
<dbReference type="EC" id="4.2.1.45" evidence="2"/>
<keyword evidence="3" id="KW-1185">Reference proteome</keyword>
<dbReference type="InterPro" id="IPR016040">
    <property type="entry name" value="NAD(P)-bd_dom"/>
</dbReference>